<dbReference type="Proteomes" id="UP001500618">
    <property type="component" value="Unassembled WGS sequence"/>
</dbReference>
<organism evidence="5 6">
    <name type="scientific">Fodinicola feengrottensis</name>
    <dbReference type="NCBI Taxonomy" id="435914"/>
    <lineage>
        <taxon>Bacteria</taxon>
        <taxon>Bacillati</taxon>
        <taxon>Actinomycetota</taxon>
        <taxon>Actinomycetes</taxon>
        <taxon>Mycobacteriales</taxon>
        <taxon>Fodinicola</taxon>
    </lineage>
</organism>
<comment type="caution">
    <text evidence="5">The sequence shown here is derived from an EMBL/GenBank/DDBJ whole genome shotgun (WGS) entry which is preliminary data.</text>
</comment>
<feature type="domain" description="Leucine-binding protein" evidence="4">
    <location>
        <begin position="41"/>
        <end position="393"/>
    </location>
</feature>
<feature type="signal peptide" evidence="3">
    <location>
        <begin position="1"/>
        <end position="21"/>
    </location>
</feature>
<reference evidence="6" key="1">
    <citation type="journal article" date="2019" name="Int. J. Syst. Evol. Microbiol.">
        <title>The Global Catalogue of Microorganisms (GCM) 10K type strain sequencing project: providing services to taxonomists for standard genome sequencing and annotation.</title>
        <authorList>
            <consortium name="The Broad Institute Genomics Platform"/>
            <consortium name="The Broad Institute Genome Sequencing Center for Infectious Disease"/>
            <person name="Wu L."/>
            <person name="Ma J."/>
        </authorList>
    </citation>
    <scope>NUCLEOTIDE SEQUENCE [LARGE SCALE GENOMIC DNA]</scope>
    <source>
        <strain evidence="6">JCM 14718</strain>
    </source>
</reference>
<sequence length="406" mass="42144">MHHRVMVRVGAVLAVSALALTACGSRSGDSGSGSTGGKIAKIGVIAPLSGDLSAIGQGIRDSVNLAIKQANDAKAIPGWTLQLDDQDDQANPDVGKNAATKLASDNQVVAVVGTLNSSVAQNVQPVLSAAKVAEVSPANTNPSLTQGATWATTKKRPYANYFRTCTTDAVQGPFAARYVYNTLHLTKVATVHDKKTYGQGLVQTFTEEFKKLGGTIVSAQTINPDDKNYSAVVSKIKPSGPQLLYYGGEYPQSGPLTQQMKSAGLSIPLMGGDGMYSKDYLTLAGNAAPGNFATSVGAPLDQLPAAKKYVSDYTAGGYKGDNSSYGAYAFDAANAVIAALKTSLANATDAKSARQATIDALSKVSFAGVSGQVAFDQYGDTTNKTLTVYKVDGTAWKGVNTGEFKD</sequence>
<keyword evidence="6" id="KW-1185">Reference proteome</keyword>
<evidence type="ECO:0000256" key="3">
    <source>
        <dbReference type="SAM" id="SignalP"/>
    </source>
</evidence>
<dbReference type="InterPro" id="IPR028081">
    <property type="entry name" value="Leu-bd"/>
</dbReference>
<dbReference type="PROSITE" id="PS51257">
    <property type="entry name" value="PROKAR_LIPOPROTEIN"/>
    <property type="match status" value="1"/>
</dbReference>
<dbReference type="SUPFAM" id="SSF53822">
    <property type="entry name" value="Periplasmic binding protein-like I"/>
    <property type="match status" value="1"/>
</dbReference>
<gene>
    <name evidence="5" type="ORF">GCM10009765_05340</name>
</gene>
<dbReference type="Gene3D" id="3.40.50.2300">
    <property type="match status" value="2"/>
</dbReference>
<evidence type="ECO:0000256" key="2">
    <source>
        <dbReference type="ARBA" id="ARBA00022729"/>
    </source>
</evidence>
<evidence type="ECO:0000259" key="4">
    <source>
        <dbReference type="Pfam" id="PF13458"/>
    </source>
</evidence>
<feature type="chain" id="PRO_5046493479" evidence="3">
    <location>
        <begin position="22"/>
        <end position="406"/>
    </location>
</feature>
<dbReference type="InterPro" id="IPR028082">
    <property type="entry name" value="Peripla_BP_I"/>
</dbReference>
<evidence type="ECO:0000313" key="6">
    <source>
        <dbReference type="Proteomes" id="UP001500618"/>
    </source>
</evidence>
<name>A0ABP4RRK8_9ACTN</name>
<evidence type="ECO:0000256" key="1">
    <source>
        <dbReference type="ARBA" id="ARBA00010062"/>
    </source>
</evidence>
<proteinExistence type="inferred from homology"/>
<dbReference type="Pfam" id="PF13458">
    <property type="entry name" value="Peripla_BP_6"/>
    <property type="match status" value="1"/>
</dbReference>
<dbReference type="CDD" id="cd06342">
    <property type="entry name" value="PBP1_ABC_LIVBP-like"/>
    <property type="match status" value="1"/>
</dbReference>
<comment type="similarity">
    <text evidence="1">Belongs to the leucine-binding protein family.</text>
</comment>
<dbReference type="PANTHER" id="PTHR47151">
    <property type="entry name" value="LEU/ILE/VAL-BINDING ABC TRANSPORTER SUBUNIT"/>
    <property type="match status" value="1"/>
</dbReference>
<dbReference type="EMBL" id="BAAANY010000002">
    <property type="protein sequence ID" value="GAA1658952.1"/>
    <property type="molecule type" value="Genomic_DNA"/>
</dbReference>
<protein>
    <submittedName>
        <fullName evidence="5">Branched-chain amino acid ABC transporter substrate-binding protein</fullName>
    </submittedName>
</protein>
<evidence type="ECO:0000313" key="5">
    <source>
        <dbReference type="EMBL" id="GAA1658952.1"/>
    </source>
</evidence>
<accession>A0ABP4RRK8</accession>
<keyword evidence="2 3" id="KW-0732">Signal</keyword>
<dbReference type="PANTHER" id="PTHR47151:SF2">
    <property type="entry name" value="AMINO ACID BINDING PROTEIN"/>
    <property type="match status" value="1"/>
</dbReference>